<reference evidence="8 9" key="1">
    <citation type="journal article" date="2022" name="Front. Cell. Infect. Microbiol.">
        <title>The Genomes of Two Strains of Taenia crassiceps the Animal Model for the Study of Human Cysticercosis.</title>
        <authorList>
            <person name="Bobes R.J."/>
            <person name="Estrada K."/>
            <person name="Rios-Valencia D.G."/>
            <person name="Calderon-Gallegos A."/>
            <person name="de la Torre P."/>
            <person name="Carrero J.C."/>
            <person name="Sanchez-Flores A."/>
            <person name="Laclette J.P."/>
        </authorList>
    </citation>
    <scope>NUCLEOTIDE SEQUENCE [LARGE SCALE GENOMIC DNA]</scope>
    <source>
        <strain evidence="8">WFUcys</strain>
    </source>
</reference>
<dbReference type="Pfam" id="PF07819">
    <property type="entry name" value="PGAP1"/>
    <property type="match status" value="1"/>
</dbReference>
<dbReference type="PANTHER" id="PTHR15495">
    <property type="entry name" value="NEGATIVE REGULATOR OF VESICLE FORMATION-RELATED"/>
    <property type="match status" value="1"/>
</dbReference>
<proteinExistence type="predicted"/>
<feature type="transmembrane region" description="Helical" evidence="6">
    <location>
        <begin position="803"/>
        <end position="828"/>
    </location>
</feature>
<gene>
    <name evidence="8" type="ORF">TcWFU_007473</name>
</gene>
<keyword evidence="4 6" id="KW-1133">Transmembrane helix</keyword>
<comment type="subcellular location">
    <subcellularLocation>
        <location evidence="1">Endomembrane system</location>
    </subcellularLocation>
</comment>
<feature type="transmembrane region" description="Helical" evidence="6">
    <location>
        <begin position="508"/>
        <end position="528"/>
    </location>
</feature>
<evidence type="ECO:0000256" key="3">
    <source>
        <dbReference type="ARBA" id="ARBA00022801"/>
    </source>
</evidence>
<feature type="transmembrane region" description="Helical" evidence="6">
    <location>
        <begin position="687"/>
        <end position="711"/>
    </location>
</feature>
<accession>A0ABR4QBI0</accession>
<evidence type="ECO:0000259" key="7">
    <source>
        <dbReference type="Pfam" id="PF07819"/>
    </source>
</evidence>
<name>A0ABR4QBI0_9CEST</name>
<feature type="transmembrane region" description="Helical" evidence="6">
    <location>
        <begin position="624"/>
        <end position="642"/>
    </location>
</feature>
<keyword evidence="2 6" id="KW-0812">Transmembrane</keyword>
<feature type="transmembrane region" description="Helical" evidence="6">
    <location>
        <begin position="648"/>
        <end position="666"/>
    </location>
</feature>
<feature type="transmembrane region" description="Helical" evidence="6">
    <location>
        <begin position="450"/>
        <end position="470"/>
    </location>
</feature>
<dbReference type="InterPro" id="IPR012908">
    <property type="entry name" value="PGAP1-ab_dom-like"/>
</dbReference>
<keyword evidence="9" id="KW-1185">Reference proteome</keyword>
<dbReference type="PANTHER" id="PTHR15495:SF7">
    <property type="entry name" value="GPI INOSITOL-DEACYLASE"/>
    <property type="match status" value="1"/>
</dbReference>
<keyword evidence="3" id="KW-0378">Hydrolase</keyword>
<comment type="caution">
    <text evidence="8">The sequence shown here is derived from an EMBL/GenBank/DDBJ whole genome shotgun (WGS) entry which is preliminary data.</text>
</comment>
<protein>
    <submittedName>
        <fullName evidence="8">GPI inositol-deacylase</fullName>
    </submittedName>
</protein>
<evidence type="ECO:0000256" key="2">
    <source>
        <dbReference type="ARBA" id="ARBA00022692"/>
    </source>
</evidence>
<sequence>MGGFVAHYALAKAKFDPSMVNSVIALASPLRSPVVALSVYLLRIYDRIYEFWRNVPLDSRYDHVTFLSITGGISDHQVWDGLGKTTLPVDRALHLSTPSINEVWLSCDHLCILWCRQLVSRISHALFATTRMPLASRAERMDVLQSTFLSHSVPLNPPLPGRFNQSAAEVDPRCVWFNRVGDLTGVYETAKATCTYLKIGPLTGDPRERVLLLPTSADVKSIYLCDKSVHSVPCPALYEVPDESVQWITVPGKDKATGKARFLFTVGFNKDSLDRGHIDVAGASLVVLLTHQKKGLLMFDLINNADDRQLQWNGLDSRSAISLPRNRSRATFFRIPLLFEDFHFAPALPAPSMHIEPGSCSSESYLIGLTIFALPWDHQVYHHRFNPRFAAKFDLLTTSPPPELYKNLTTPFVDVIIDPRCDNTEVHFSYTYSHWVFQIFRIHFFRSPSLITGHALLSIFLLLASQTLHFQVYSSRRNSDFPSSSPLWSSDARWRGHLTNEWKATRHFLVTIVLHCLVALLLSLLHSLRLTIGDSSPWALLVPTSSWIELERRGDLGTTWMGSSRSPLVSLMPFCLLNFIYALLVPIILHCLADSYTLLAFVSRGLSRLTVWRRIRQCRPCYEAKAYPTSFYITLASIFISLVFHDGAAFLVIALALLLNCASMLSKSTAKDEVDLKVVPMDERLHVLVAIQLRFVLLLSFCSFLSVEQWFTTAFRAKLLFAGYGFDWPRFFQPTVFQFLLLLTISMLLRSLPTPVVSIKDHRFQQLPSLLLVLALLTTLAGCLVCLGGYLHTADNLQTCLLITLTTAFLLGLWVSVATMPFAVATAVSFGHSHGRLVIALLPSRTV</sequence>
<evidence type="ECO:0000256" key="4">
    <source>
        <dbReference type="ARBA" id="ARBA00022989"/>
    </source>
</evidence>
<evidence type="ECO:0000256" key="1">
    <source>
        <dbReference type="ARBA" id="ARBA00004308"/>
    </source>
</evidence>
<feature type="transmembrane region" description="Helical" evidence="6">
    <location>
        <begin position="579"/>
        <end position="603"/>
    </location>
</feature>
<feature type="domain" description="GPI inositol-deacylase PGAP1-like alpha/beta" evidence="7">
    <location>
        <begin position="1"/>
        <end position="128"/>
    </location>
</feature>
<feature type="transmembrane region" description="Helical" evidence="6">
    <location>
        <begin position="731"/>
        <end position="749"/>
    </location>
</feature>
<evidence type="ECO:0000313" key="9">
    <source>
        <dbReference type="Proteomes" id="UP001651158"/>
    </source>
</evidence>
<evidence type="ECO:0000256" key="5">
    <source>
        <dbReference type="ARBA" id="ARBA00023136"/>
    </source>
</evidence>
<dbReference type="Proteomes" id="UP001651158">
    <property type="component" value="Unassembled WGS sequence"/>
</dbReference>
<dbReference type="InterPro" id="IPR039529">
    <property type="entry name" value="PGAP1/BST1"/>
</dbReference>
<evidence type="ECO:0000256" key="6">
    <source>
        <dbReference type="SAM" id="Phobius"/>
    </source>
</evidence>
<keyword evidence="5 6" id="KW-0472">Membrane</keyword>
<evidence type="ECO:0000313" key="8">
    <source>
        <dbReference type="EMBL" id="KAL5107000.1"/>
    </source>
</evidence>
<organism evidence="8 9">
    <name type="scientific">Taenia crassiceps</name>
    <dbReference type="NCBI Taxonomy" id="6207"/>
    <lineage>
        <taxon>Eukaryota</taxon>
        <taxon>Metazoa</taxon>
        <taxon>Spiralia</taxon>
        <taxon>Lophotrochozoa</taxon>
        <taxon>Platyhelminthes</taxon>
        <taxon>Cestoda</taxon>
        <taxon>Eucestoda</taxon>
        <taxon>Cyclophyllidea</taxon>
        <taxon>Taeniidae</taxon>
        <taxon>Taenia</taxon>
    </lineage>
</organism>
<feature type="transmembrane region" description="Helical" evidence="6">
    <location>
        <begin position="770"/>
        <end position="791"/>
    </location>
</feature>
<dbReference type="EMBL" id="JAKROA010000005">
    <property type="protein sequence ID" value="KAL5107000.1"/>
    <property type="molecule type" value="Genomic_DNA"/>
</dbReference>